<protein>
    <recommendedName>
        <fullName evidence="3">alpha-amylase</fullName>
        <ecNumber evidence="3">3.2.1.1</ecNumber>
    </recommendedName>
    <alternativeName>
        <fullName evidence="6">1,4-alpha-D-glucan glucanohydrolase</fullName>
    </alternativeName>
</protein>
<dbReference type="SMART" id="SM00642">
    <property type="entry name" value="Aamy"/>
    <property type="match status" value="1"/>
</dbReference>
<comment type="catalytic activity">
    <reaction evidence="1">
        <text>Endohydrolysis of (1-&gt;4)-alpha-D-glucosidic linkages in polysaccharides containing three or more (1-&gt;4)-alpha-linked D-glucose units.</text>
        <dbReference type="EC" id="3.2.1.1"/>
    </reaction>
</comment>
<evidence type="ECO:0000256" key="6">
    <source>
        <dbReference type="ARBA" id="ARBA00030238"/>
    </source>
</evidence>
<dbReference type="SMART" id="SM00810">
    <property type="entry name" value="Alpha-amyl_C2"/>
    <property type="match status" value="1"/>
</dbReference>
<dbReference type="Pfam" id="PF07821">
    <property type="entry name" value="Alpha-amyl_C2"/>
    <property type="match status" value="1"/>
</dbReference>
<organism evidence="8">
    <name type="scientific">Tetraselmis sp. GSL018</name>
    <dbReference type="NCBI Taxonomy" id="582737"/>
    <lineage>
        <taxon>Eukaryota</taxon>
        <taxon>Viridiplantae</taxon>
        <taxon>Chlorophyta</taxon>
        <taxon>core chlorophytes</taxon>
        <taxon>Chlorodendrophyceae</taxon>
        <taxon>Chlorodendrales</taxon>
        <taxon>Chlorodendraceae</taxon>
        <taxon>Tetraselmis</taxon>
    </lineage>
</organism>
<dbReference type="GO" id="GO:0004556">
    <property type="term" value="F:alpha-amylase activity"/>
    <property type="evidence" value="ECO:0007669"/>
    <property type="project" value="UniProtKB-EC"/>
</dbReference>
<dbReference type="SUPFAM" id="SSF51445">
    <property type="entry name" value="(Trans)glycosidases"/>
    <property type="match status" value="1"/>
</dbReference>
<dbReference type="CDD" id="cd11314">
    <property type="entry name" value="AmyAc_arch_bac_plant_AmyA"/>
    <property type="match status" value="1"/>
</dbReference>
<dbReference type="Gene3D" id="2.60.40.1180">
    <property type="entry name" value="Golgi alpha-mannosidase II"/>
    <property type="match status" value="1"/>
</dbReference>
<dbReference type="InterPro" id="IPR006047">
    <property type="entry name" value="GH13_cat_dom"/>
</dbReference>
<dbReference type="PROSITE" id="PS51671">
    <property type="entry name" value="ACT"/>
    <property type="match status" value="1"/>
</dbReference>
<evidence type="ECO:0000256" key="1">
    <source>
        <dbReference type="ARBA" id="ARBA00000548"/>
    </source>
</evidence>
<evidence type="ECO:0000256" key="4">
    <source>
        <dbReference type="ARBA" id="ARBA00022801"/>
    </source>
</evidence>
<name>A0A061R2W4_9CHLO</name>
<evidence type="ECO:0000259" key="7">
    <source>
        <dbReference type="PROSITE" id="PS51671"/>
    </source>
</evidence>
<dbReference type="InterPro" id="IPR012850">
    <property type="entry name" value="A-amylase_bs_C"/>
</dbReference>
<sequence>MSASLATFTSSSACSSALSARFLNPKRSPFIPVRHSLQPRSLVRHGLSLGSSGRIRVLPWQARIHAATADQESTGTGSMEEDVSITMRNDPDDEMTVIEILGKNDKEFLMKITGALGSLDLQVHSATIETKENGAVNDVFRVTDANREKIPDENFNYVRDQLFAAIRSTSMSGFGSRLPVIYGMAAAAEVERLRPLSEQNGDNSAAALELAAAEMSQAAANLVSIERDIIAMMKDGSAAESAIGEKEKQRAEATSLLERQMAAMEAAMKKLRAPREAEKPPQEERHQGADLRFGTLGGGTGTGAAAGDGFEIFLQGFNWDSCNQAWYKKLMQELSFIKDSGITTVWLPPPTDSVSPQGYLPRDLYNLNTPYGSEGELRELNRMAHDLGLKTVADIVINHRCASAQGPDGKWNKFGGRLPWDASVITSDSHEFGGHGARSTGQVYAAAPNIDHTQEHVRKDYADWLRWLRNSIGFDGWRLDFVIGYGGNYVKEYVDASVPELAFGEYWDTCAYEGSVLQYNQDAHRQRTVNWIDSTGGTAAAFDFTTKGILQEAVGRNERWRLVDPKGKPPGVIGMWPSRSITFIDNHDTGSSLQHWPFPPDHLEEGYCYILTHPGSPCVFYDHFFAGGLGDKIRELIKLRKRNKINARSKIVIVKAVGDLYAATIDEKVHMKIGHGDWSPNHANLGGEWNAAVTGKDFAVWERK</sequence>
<dbReference type="Gene3D" id="3.20.20.80">
    <property type="entry name" value="Glycosidases"/>
    <property type="match status" value="1"/>
</dbReference>
<accession>A0A061R2W4</accession>
<dbReference type="InterPro" id="IPR002912">
    <property type="entry name" value="ACT_dom"/>
</dbReference>
<evidence type="ECO:0000313" key="8">
    <source>
        <dbReference type="EMBL" id="JAC66318.1"/>
    </source>
</evidence>
<dbReference type="AlphaFoldDB" id="A0A061R2W4"/>
<dbReference type="InterPro" id="IPR013780">
    <property type="entry name" value="Glyco_hydro_b"/>
</dbReference>
<dbReference type="InterPro" id="IPR017853">
    <property type="entry name" value="GH"/>
</dbReference>
<dbReference type="EC" id="3.2.1.1" evidence="3"/>
<proteinExistence type="inferred from homology"/>
<dbReference type="GO" id="GO:0005509">
    <property type="term" value="F:calcium ion binding"/>
    <property type="evidence" value="ECO:0007669"/>
    <property type="project" value="InterPro"/>
</dbReference>
<keyword evidence="4 8" id="KW-0378">Hydrolase</keyword>
<evidence type="ECO:0000256" key="5">
    <source>
        <dbReference type="ARBA" id="ARBA00023295"/>
    </source>
</evidence>
<dbReference type="Pfam" id="PF00128">
    <property type="entry name" value="Alpha-amylase"/>
    <property type="match status" value="1"/>
</dbReference>
<dbReference type="SUPFAM" id="SSF51011">
    <property type="entry name" value="Glycosyl hydrolase domain"/>
    <property type="match status" value="1"/>
</dbReference>
<dbReference type="CDD" id="cd04873">
    <property type="entry name" value="ACT_UUR-ACR-like"/>
    <property type="match status" value="1"/>
</dbReference>
<dbReference type="PANTHER" id="PTHR43447">
    <property type="entry name" value="ALPHA-AMYLASE"/>
    <property type="match status" value="1"/>
</dbReference>
<dbReference type="GO" id="GO:0005975">
    <property type="term" value="P:carbohydrate metabolic process"/>
    <property type="evidence" value="ECO:0007669"/>
    <property type="project" value="InterPro"/>
</dbReference>
<evidence type="ECO:0000256" key="3">
    <source>
        <dbReference type="ARBA" id="ARBA00012595"/>
    </source>
</evidence>
<comment type="similarity">
    <text evidence="2">Belongs to the glycosyl hydrolase 13 family.</text>
</comment>
<reference evidence="8" key="1">
    <citation type="submission" date="2014-05" db="EMBL/GenBank/DDBJ databases">
        <title>The transcriptome of the halophilic microalga Tetraselmis sp. GSL018 isolated from the Great Salt Lake, Utah.</title>
        <authorList>
            <person name="Jinkerson R.E."/>
            <person name="D'Adamo S."/>
            <person name="Posewitz M.C."/>
        </authorList>
    </citation>
    <scope>NUCLEOTIDE SEQUENCE</scope>
    <source>
        <strain evidence="8">GSL018</strain>
    </source>
</reference>
<gene>
    <name evidence="8" type="ORF">TSPGSL018_13973</name>
</gene>
<feature type="domain" description="ACT" evidence="7">
    <location>
        <begin position="97"/>
        <end position="176"/>
    </location>
</feature>
<keyword evidence="5" id="KW-0326">Glycosidase</keyword>
<evidence type="ECO:0000256" key="2">
    <source>
        <dbReference type="ARBA" id="ARBA00008061"/>
    </source>
</evidence>
<dbReference type="EMBL" id="GBEZ01020346">
    <property type="protein sequence ID" value="JAC66318.1"/>
    <property type="molecule type" value="Transcribed_RNA"/>
</dbReference>